<evidence type="ECO:0000313" key="2">
    <source>
        <dbReference type="Proteomes" id="UP000805704"/>
    </source>
</evidence>
<organism evidence="1 2">
    <name type="scientific">Nibea albiflora</name>
    <name type="common">Yellow drum</name>
    <name type="synonym">Corvina albiflora</name>
    <dbReference type="NCBI Taxonomy" id="240163"/>
    <lineage>
        <taxon>Eukaryota</taxon>
        <taxon>Metazoa</taxon>
        <taxon>Chordata</taxon>
        <taxon>Craniata</taxon>
        <taxon>Vertebrata</taxon>
        <taxon>Euteleostomi</taxon>
        <taxon>Actinopterygii</taxon>
        <taxon>Neopterygii</taxon>
        <taxon>Teleostei</taxon>
        <taxon>Neoteleostei</taxon>
        <taxon>Acanthomorphata</taxon>
        <taxon>Eupercaria</taxon>
        <taxon>Sciaenidae</taxon>
        <taxon>Nibea</taxon>
    </lineage>
</organism>
<accession>A0ACB7EMU2</accession>
<comment type="caution">
    <text evidence="1">The sequence shown here is derived from an EMBL/GenBank/DDBJ whole genome shotgun (WGS) entry which is preliminary data.</text>
</comment>
<name>A0ACB7EMU2_NIBAL</name>
<evidence type="ECO:0000313" key="1">
    <source>
        <dbReference type="EMBL" id="KAG8002953.1"/>
    </source>
</evidence>
<dbReference type="EMBL" id="CM024793">
    <property type="protein sequence ID" value="KAG8002953.1"/>
    <property type="molecule type" value="Genomic_DNA"/>
</dbReference>
<dbReference type="Proteomes" id="UP000805704">
    <property type="component" value="Chromosome 5"/>
</dbReference>
<gene>
    <name evidence="1" type="ORF">GBF38_015577</name>
</gene>
<sequence length="113" mass="11937">AAAAHSVQYTMSQHIFSSVSSACELMAHSLTESSAHPCSSGEAAVLPSMCQHGKEAGGCSGRCMEEFGTMLQIQIQQIMMTSSTEANLPAETPATLHNSRLSISDHIPIPSFN</sequence>
<protein>
    <submittedName>
        <fullName evidence="1">Uncharacterized protein</fullName>
    </submittedName>
</protein>
<feature type="non-terminal residue" evidence="1">
    <location>
        <position position="1"/>
    </location>
</feature>
<reference evidence="1" key="1">
    <citation type="submission" date="2020-04" db="EMBL/GenBank/DDBJ databases">
        <title>A chromosome-scale assembly and high-density genetic map of the yellow drum (Nibea albiflora) genome.</title>
        <authorList>
            <person name="Xu D."/>
            <person name="Zhang W."/>
            <person name="Chen R."/>
            <person name="Tan P."/>
            <person name="Wang L."/>
            <person name="Song H."/>
            <person name="Tian L."/>
            <person name="Zhu Q."/>
            <person name="Wang B."/>
        </authorList>
    </citation>
    <scope>NUCLEOTIDE SEQUENCE</scope>
    <source>
        <strain evidence="1">ZJHYS-2018</strain>
    </source>
</reference>
<proteinExistence type="predicted"/>
<keyword evidence="2" id="KW-1185">Reference proteome</keyword>